<organism evidence="2 3">
    <name type="scientific">Nocardia veterana</name>
    <dbReference type="NCBI Taxonomy" id="132249"/>
    <lineage>
        <taxon>Bacteria</taxon>
        <taxon>Bacillati</taxon>
        <taxon>Actinomycetota</taxon>
        <taxon>Actinomycetes</taxon>
        <taxon>Mycobacteriales</taxon>
        <taxon>Nocardiaceae</taxon>
        <taxon>Nocardia</taxon>
    </lineage>
</organism>
<dbReference type="Pfam" id="PF01590">
    <property type="entry name" value="GAF"/>
    <property type="match status" value="1"/>
</dbReference>
<dbReference type="AlphaFoldDB" id="A0A7X6LVM7"/>
<accession>A0A7X6LVM7</accession>
<dbReference type="Proteomes" id="UP000523447">
    <property type="component" value="Unassembled WGS sequence"/>
</dbReference>
<name>A0A7X6LVM7_9NOCA</name>
<reference evidence="2 3" key="1">
    <citation type="submission" date="2020-04" db="EMBL/GenBank/DDBJ databases">
        <title>MicrobeNet Type strains.</title>
        <authorList>
            <person name="Nicholson A.C."/>
        </authorList>
    </citation>
    <scope>NUCLEOTIDE SEQUENCE [LARGE SCALE GENOMIC DNA]</scope>
    <source>
        <strain evidence="2 3">DSM 44445</strain>
    </source>
</reference>
<dbReference type="InterPro" id="IPR003018">
    <property type="entry name" value="GAF"/>
</dbReference>
<evidence type="ECO:0000259" key="1">
    <source>
        <dbReference type="Pfam" id="PF01590"/>
    </source>
</evidence>
<dbReference type="EMBL" id="JAAXPE010000004">
    <property type="protein sequence ID" value="NKY85353.1"/>
    <property type="molecule type" value="Genomic_DNA"/>
</dbReference>
<sequence>MSKEYIVLEQLVRPLSQITADLVRDAAPVNTLPRINELCTRLLSGDAAAIVVRDPHGIERVLPMTDDRPDLIRLLETYAGNGPWTASTASLDVVEVDRIDDERWPELGRDLAATGCRWVCAAPMVLGTEAVGSLVLFSEQDLALDPAQRTVVQTLADLVTLSLCQESDRARAELLALRALSTFDDRVRYEHAVGMVAGRLGIDAGRAATLLRAHADARDLSVAAISREVTSGTFDWSELDRPA</sequence>
<dbReference type="Gene3D" id="3.30.450.40">
    <property type="match status" value="1"/>
</dbReference>
<comment type="caution">
    <text evidence="2">The sequence shown here is derived from an EMBL/GenBank/DDBJ whole genome shotgun (WGS) entry which is preliminary data.</text>
</comment>
<protein>
    <submittedName>
        <fullName evidence="2">GAF and ANTAR domain-containing protein</fullName>
    </submittedName>
</protein>
<dbReference type="RefSeq" id="WP_040719356.1">
    <property type="nucleotide sequence ID" value="NZ_CAWPHS010000034.1"/>
</dbReference>
<dbReference type="SUPFAM" id="SSF55781">
    <property type="entry name" value="GAF domain-like"/>
    <property type="match status" value="1"/>
</dbReference>
<keyword evidence="3" id="KW-1185">Reference proteome</keyword>
<feature type="domain" description="GAF" evidence="1">
    <location>
        <begin position="36"/>
        <end position="162"/>
    </location>
</feature>
<evidence type="ECO:0000313" key="3">
    <source>
        <dbReference type="Proteomes" id="UP000523447"/>
    </source>
</evidence>
<proteinExistence type="predicted"/>
<evidence type="ECO:0000313" key="2">
    <source>
        <dbReference type="EMBL" id="NKY85353.1"/>
    </source>
</evidence>
<dbReference type="InterPro" id="IPR029016">
    <property type="entry name" value="GAF-like_dom_sf"/>
</dbReference>
<gene>
    <name evidence="2" type="ORF">HGA07_06905</name>
</gene>